<feature type="domain" description="Phosphatidic acid phosphatase type 2/haloperoxidase" evidence="8">
    <location>
        <begin position="147"/>
        <end position="298"/>
    </location>
</feature>
<dbReference type="Proteomes" id="UP001158576">
    <property type="component" value="Chromosome 2"/>
</dbReference>
<dbReference type="SMART" id="SM00014">
    <property type="entry name" value="acidPPc"/>
    <property type="match status" value="1"/>
</dbReference>
<accession>A0ABN7T5Y5</accession>
<evidence type="ECO:0000256" key="5">
    <source>
        <dbReference type="ARBA" id="ARBA00023136"/>
    </source>
</evidence>
<sequence>MTKSNIISNNNGSIYEPGMSDSEEPHSEGREDDFFIGSPLGWISEISIRLIMGGILLGSYVGITPFIRHVEPSQWYMYNYPHKEVDTVTETALFLSIVLIPPGITLCVILYSYFYKNSGWRRKYRDRTENEGRMKKRMLSEIFVAFLAFSMSYLANGLVTDITKNLYGRPRPDFLSRCYAPGDIYAKEGYWITLPHKDPLRAKAITKEQNEAVEKYHNTSAFPQPAGYWIGTWKSSLQLGMGKETRNFPGVSAKLATVFIFFLPAIYVGASRTQDYRHHPTDVIAGAIIGSVTTFVTFFQYYSYRRMWQ</sequence>
<dbReference type="Pfam" id="PF01569">
    <property type="entry name" value="PAP2"/>
    <property type="match status" value="1"/>
</dbReference>
<dbReference type="PANTHER" id="PTHR10165:SF35">
    <property type="entry name" value="RE23632P"/>
    <property type="match status" value="1"/>
</dbReference>
<dbReference type="InterPro" id="IPR043216">
    <property type="entry name" value="PAP-like"/>
</dbReference>
<evidence type="ECO:0000313" key="10">
    <source>
        <dbReference type="Proteomes" id="UP001158576"/>
    </source>
</evidence>
<evidence type="ECO:0000256" key="1">
    <source>
        <dbReference type="ARBA" id="ARBA00004141"/>
    </source>
</evidence>
<feature type="transmembrane region" description="Helical" evidence="7">
    <location>
        <begin position="251"/>
        <end position="270"/>
    </location>
</feature>
<protein>
    <submittedName>
        <fullName evidence="9">Oidioi.mRNA.OKI2018_I69.chr2.g7064.t1.cds</fullName>
    </submittedName>
</protein>
<keyword evidence="4 7" id="KW-1133">Transmembrane helix</keyword>
<keyword evidence="3 7" id="KW-0812">Transmembrane</keyword>
<evidence type="ECO:0000313" key="9">
    <source>
        <dbReference type="EMBL" id="CAG5112899.1"/>
    </source>
</evidence>
<evidence type="ECO:0000259" key="8">
    <source>
        <dbReference type="SMART" id="SM00014"/>
    </source>
</evidence>
<keyword evidence="10" id="KW-1185">Reference proteome</keyword>
<gene>
    <name evidence="9" type="ORF">OKIOD_LOCUS15829</name>
</gene>
<evidence type="ECO:0000256" key="2">
    <source>
        <dbReference type="ARBA" id="ARBA00008816"/>
    </source>
</evidence>
<feature type="transmembrane region" description="Helical" evidence="7">
    <location>
        <begin position="46"/>
        <end position="67"/>
    </location>
</feature>
<feature type="transmembrane region" description="Helical" evidence="7">
    <location>
        <begin position="142"/>
        <end position="159"/>
    </location>
</feature>
<dbReference type="EMBL" id="OU015567">
    <property type="protein sequence ID" value="CAG5112899.1"/>
    <property type="molecule type" value="Genomic_DNA"/>
</dbReference>
<dbReference type="InterPro" id="IPR036938">
    <property type="entry name" value="PAP2/HPO_sf"/>
</dbReference>
<feature type="transmembrane region" description="Helical" evidence="7">
    <location>
        <begin position="282"/>
        <end position="302"/>
    </location>
</feature>
<dbReference type="SUPFAM" id="SSF48317">
    <property type="entry name" value="Acid phosphatase/Vanadium-dependent haloperoxidase"/>
    <property type="match status" value="1"/>
</dbReference>
<reference evidence="9 10" key="1">
    <citation type="submission" date="2021-04" db="EMBL/GenBank/DDBJ databases">
        <authorList>
            <person name="Bliznina A."/>
        </authorList>
    </citation>
    <scope>NUCLEOTIDE SEQUENCE [LARGE SCALE GENOMIC DNA]</scope>
</reference>
<dbReference type="Gene3D" id="1.20.144.10">
    <property type="entry name" value="Phosphatidic acid phosphatase type 2/haloperoxidase"/>
    <property type="match status" value="2"/>
</dbReference>
<feature type="region of interest" description="Disordered" evidence="6">
    <location>
        <begin position="1"/>
        <end position="30"/>
    </location>
</feature>
<dbReference type="PANTHER" id="PTHR10165">
    <property type="entry name" value="LIPID PHOSPHATE PHOSPHATASE"/>
    <property type="match status" value="1"/>
</dbReference>
<evidence type="ECO:0000256" key="3">
    <source>
        <dbReference type="ARBA" id="ARBA00022692"/>
    </source>
</evidence>
<evidence type="ECO:0000256" key="7">
    <source>
        <dbReference type="SAM" id="Phobius"/>
    </source>
</evidence>
<proteinExistence type="inferred from homology"/>
<name>A0ABN7T5Y5_OIKDI</name>
<comment type="subcellular location">
    <subcellularLocation>
        <location evidence="1">Membrane</location>
        <topology evidence="1">Multi-pass membrane protein</topology>
    </subcellularLocation>
</comment>
<organism evidence="9 10">
    <name type="scientific">Oikopleura dioica</name>
    <name type="common">Tunicate</name>
    <dbReference type="NCBI Taxonomy" id="34765"/>
    <lineage>
        <taxon>Eukaryota</taxon>
        <taxon>Metazoa</taxon>
        <taxon>Chordata</taxon>
        <taxon>Tunicata</taxon>
        <taxon>Appendicularia</taxon>
        <taxon>Copelata</taxon>
        <taxon>Oikopleuridae</taxon>
        <taxon>Oikopleura</taxon>
    </lineage>
</organism>
<feature type="transmembrane region" description="Helical" evidence="7">
    <location>
        <begin position="92"/>
        <end position="115"/>
    </location>
</feature>
<keyword evidence="5 7" id="KW-0472">Membrane</keyword>
<dbReference type="InterPro" id="IPR000326">
    <property type="entry name" value="PAP2/HPO"/>
</dbReference>
<evidence type="ECO:0000256" key="6">
    <source>
        <dbReference type="SAM" id="MobiDB-lite"/>
    </source>
</evidence>
<feature type="compositionally biased region" description="Low complexity" evidence="6">
    <location>
        <begin position="1"/>
        <end position="14"/>
    </location>
</feature>
<evidence type="ECO:0000256" key="4">
    <source>
        <dbReference type="ARBA" id="ARBA00022989"/>
    </source>
</evidence>
<comment type="similarity">
    <text evidence="2">Belongs to the PA-phosphatase related phosphoesterase family.</text>
</comment>